<gene>
    <name evidence="2" type="ORF">G2W53_008074</name>
</gene>
<feature type="compositionally biased region" description="Pro residues" evidence="1">
    <location>
        <begin position="248"/>
        <end position="258"/>
    </location>
</feature>
<evidence type="ECO:0000256" key="1">
    <source>
        <dbReference type="SAM" id="MobiDB-lite"/>
    </source>
</evidence>
<name>A0A834X833_9FABA</name>
<dbReference type="EMBL" id="JAAIUW010000003">
    <property type="protein sequence ID" value="KAF7839592.1"/>
    <property type="molecule type" value="Genomic_DNA"/>
</dbReference>
<reference evidence="2" key="1">
    <citation type="submission" date="2020-09" db="EMBL/GenBank/DDBJ databases">
        <title>Genome-Enabled Discovery of Anthraquinone Biosynthesis in Senna tora.</title>
        <authorList>
            <person name="Kang S.-H."/>
            <person name="Pandey R.P."/>
            <person name="Lee C.-M."/>
            <person name="Sim J.-S."/>
            <person name="Jeong J.-T."/>
            <person name="Choi B.-S."/>
            <person name="Jung M."/>
            <person name="Ginzburg D."/>
            <person name="Zhao K."/>
            <person name="Won S.Y."/>
            <person name="Oh T.-J."/>
            <person name="Yu Y."/>
            <person name="Kim N.-H."/>
            <person name="Lee O.R."/>
            <person name="Lee T.-H."/>
            <person name="Bashyal P."/>
            <person name="Kim T.-S."/>
            <person name="Lee W.-H."/>
            <person name="Kawkins C."/>
            <person name="Kim C.-K."/>
            <person name="Kim J.S."/>
            <person name="Ahn B.O."/>
            <person name="Rhee S.Y."/>
            <person name="Sohng J.K."/>
        </authorList>
    </citation>
    <scope>NUCLEOTIDE SEQUENCE</scope>
    <source>
        <tissue evidence="2">Leaf</tissue>
    </source>
</reference>
<feature type="compositionally biased region" description="Polar residues" evidence="1">
    <location>
        <begin position="276"/>
        <end position="292"/>
    </location>
</feature>
<dbReference type="AlphaFoldDB" id="A0A834X833"/>
<comment type="caution">
    <text evidence="2">The sequence shown here is derived from an EMBL/GenBank/DDBJ whole genome shotgun (WGS) entry which is preliminary data.</text>
</comment>
<sequence length="292" mass="32255">MKRLSEVSSICSVEVVNSEVQETVELLQQENLGNVLSDNNCLKKPKESSNTGKKSKNLVHELEAMNPKIEAQVEEERLITTLREHKDAIGRVITDVASTHPNSCKELSLKRITSQSKKQKFTSIIRSKVQWVPKKTGVTVVKSLQLGHNMKKERYPSPPSLTFQVSIPSPPLTVAAGESTPPSPFHLSAVDVPPHCHNNALHLTIAFSSPFISSLRVSRRRQRRVLASVVMTGLKSRCRTRPRRHPRSPPPPLQPQDHPPAAKDHTDVHQSEAAEPSTTTQPITAPSSATDS</sequence>
<evidence type="ECO:0000313" key="2">
    <source>
        <dbReference type="EMBL" id="KAF7839592.1"/>
    </source>
</evidence>
<organism evidence="2 3">
    <name type="scientific">Senna tora</name>
    <dbReference type="NCBI Taxonomy" id="362788"/>
    <lineage>
        <taxon>Eukaryota</taxon>
        <taxon>Viridiplantae</taxon>
        <taxon>Streptophyta</taxon>
        <taxon>Embryophyta</taxon>
        <taxon>Tracheophyta</taxon>
        <taxon>Spermatophyta</taxon>
        <taxon>Magnoliopsida</taxon>
        <taxon>eudicotyledons</taxon>
        <taxon>Gunneridae</taxon>
        <taxon>Pentapetalae</taxon>
        <taxon>rosids</taxon>
        <taxon>fabids</taxon>
        <taxon>Fabales</taxon>
        <taxon>Fabaceae</taxon>
        <taxon>Caesalpinioideae</taxon>
        <taxon>Cassia clade</taxon>
        <taxon>Senna</taxon>
    </lineage>
</organism>
<dbReference type="Proteomes" id="UP000634136">
    <property type="component" value="Unassembled WGS sequence"/>
</dbReference>
<dbReference type="OrthoDB" id="1750914at2759"/>
<feature type="compositionally biased region" description="Basic residues" evidence="1">
    <location>
        <begin position="236"/>
        <end position="247"/>
    </location>
</feature>
<feature type="compositionally biased region" description="Basic and acidic residues" evidence="1">
    <location>
        <begin position="260"/>
        <end position="272"/>
    </location>
</feature>
<evidence type="ECO:0000313" key="3">
    <source>
        <dbReference type="Proteomes" id="UP000634136"/>
    </source>
</evidence>
<keyword evidence="3" id="KW-1185">Reference proteome</keyword>
<feature type="region of interest" description="Disordered" evidence="1">
    <location>
        <begin position="236"/>
        <end position="292"/>
    </location>
</feature>
<proteinExistence type="predicted"/>
<protein>
    <submittedName>
        <fullName evidence="2">Uncharacterized protein</fullName>
    </submittedName>
</protein>
<accession>A0A834X833</accession>